<feature type="domain" description="Zinc finger C3HC4 RING-type" evidence="4">
    <location>
        <begin position="1"/>
        <end position="26"/>
    </location>
</feature>
<dbReference type="InterPro" id="IPR010543">
    <property type="entry name" value="DUF1117"/>
</dbReference>
<dbReference type="Gene3D" id="3.30.40.10">
    <property type="entry name" value="Zinc/RING finger domain, C3HC4 (zinc finger)"/>
    <property type="match status" value="1"/>
</dbReference>
<sequence length="159" mass="18028">MPCKHIYHSDCILPWLSFRGCPCPVCCHELPSEAVSENLGQLENDESVRLMIWRLPGGGFAIGRFMGETRGDNGTFSDGKRTMPKVYTKINGGFNNDDGMPRIIVFGVTRREIRECGRISGLLRISLRFLGDLGRILPREGSCKQELELIRFEFWFVSV</sequence>
<evidence type="ECO:0000313" key="6">
    <source>
        <dbReference type="EMBL" id="KAL2495880.1"/>
    </source>
</evidence>
<dbReference type="GO" id="GO:0008270">
    <property type="term" value="F:zinc ion binding"/>
    <property type="evidence" value="ECO:0007669"/>
    <property type="project" value="UniProtKB-KW"/>
</dbReference>
<reference evidence="8" key="2">
    <citation type="submission" date="2024-07" db="EMBL/GenBank/DDBJ databases">
        <title>Two chromosome-level genome assemblies of Korean endemic species Abeliophyllum distichum and Forsythia ovata (Oleaceae).</title>
        <authorList>
            <person name="Jang H."/>
        </authorList>
    </citation>
    <scope>NUCLEOTIDE SEQUENCE [LARGE SCALE GENOMIC DNA]</scope>
</reference>
<keyword evidence="1" id="KW-0479">Metal-binding</keyword>
<keyword evidence="8" id="KW-1185">Reference proteome</keyword>
<dbReference type="Proteomes" id="UP001604277">
    <property type="component" value="Unassembled WGS sequence"/>
</dbReference>
<organism evidence="6 8">
    <name type="scientific">Forsythia ovata</name>
    <dbReference type="NCBI Taxonomy" id="205694"/>
    <lineage>
        <taxon>Eukaryota</taxon>
        <taxon>Viridiplantae</taxon>
        <taxon>Streptophyta</taxon>
        <taxon>Embryophyta</taxon>
        <taxon>Tracheophyta</taxon>
        <taxon>Spermatophyta</taxon>
        <taxon>Magnoliopsida</taxon>
        <taxon>eudicotyledons</taxon>
        <taxon>Gunneridae</taxon>
        <taxon>Pentapetalae</taxon>
        <taxon>asterids</taxon>
        <taxon>lamiids</taxon>
        <taxon>Lamiales</taxon>
        <taxon>Oleaceae</taxon>
        <taxon>Forsythieae</taxon>
        <taxon>Forsythia</taxon>
    </lineage>
</organism>
<evidence type="ECO:0000259" key="5">
    <source>
        <dbReference type="Pfam" id="PF06547"/>
    </source>
</evidence>
<keyword evidence="3" id="KW-0862">Zinc</keyword>
<dbReference type="SUPFAM" id="SSF57850">
    <property type="entry name" value="RING/U-box"/>
    <property type="match status" value="1"/>
</dbReference>
<feature type="domain" description="DUF1117" evidence="5">
    <location>
        <begin position="50"/>
        <end position="136"/>
    </location>
</feature>
<protein>
    <submittedName>
        <fullName evidence="6">E3 ubiquitin-protein ligase</fullName>
    </submittedName>
</protein>
<dbReference type="AlphaFoldDB" id="A0ABD1S583"/>
<dbReference type="InterPro" id="IPR018957">
    <property type="entry name" value="Znf_C3HC4_RING-type"/>
</dbReference>
<dbReference type="Pfam" id="PF00097">
    <property type="entry name" value="zf-C3HC4"/>
    <property type="match status" value="1"/>
</dbReference>
<comment type="caution">
    <text evidence="6">The sequence shown here is derived from an EMBL/GenBank/DDBJ whole genome shotgun (WGS) entry which is preliminary data.</text>
</comment>
<evidence type="ECO:0000256" key="3">
    <source>
        <dbReference type="ARBA" id="ARBA00022833"/>
    </source>
</evidence>
<proteinExistence type="predicted"/>
<evidence type="ECO:0000313" key="8">
    <source>
        <dbReference type="Proteomes" id="UP001604277"/>
    </source>
</evidence>
<dbReference type="EMBL" id="JBFOLJ010000011">
    <property type="protein sequence ID" value="KAL2496038.1"/>
    <property type="molecule type" value="Genomic_DNA"/>
</dbReference>
<dbReference type="EMBL" id="JBFOLJ010000011">
    <property type="protein sequence ID" value="KAL2495880.1"/>
    <property type="molecule type" value="Genomic_DNA"/>
</dbReference>
<evidence type="ECO:0000313" key="7">
    <source>
        <dbReference type="EMBL" id="KAL2496038.1"/>
    </source>
</evidence>
<reference evidence="6" key="1">
    <citation type="submission" date="2024-07" db="EMBL/GenBank/DDBJ databases">
        <title>Two chromosome-level genome assemblies of Korean endemic species Abeliophyllum distichum and Forsythia ovata (Oleaceae).</title>
        <authorList>
            <person name="Mun J.H."/>
        </authorList>
    </citation>
    <scope>NUCLEOTIDE SEQUENCE</scope>
    <source>
        <strain evidence="6">KNKB202402200001</strain>
        <tissue evidence="6">Leaf</tissue>
    </source>
</reference>
<dbReference type="Pfam" id="PF06547">
    <property type="entry name" value="DUF1117"/>
    <property type="match status" value="1"/>
</dbReference>
<evidence type="ECO:0000256" key="1">
    <source>
        <dbReference type="ARBA" id="ARBA00022723"/>
    </source>
</evidence>
<name>A0ABD1S583_9LAMI</name>
<gene>
    <name evidence="6" type="ORF">Fot_39637</name>
    <name evidence="7" type="ORF">Fot_39795</name>
</gene>
<evidence type="ECO:0000256" key="2">
    <source>
        <dbReference type="ARBA" id="ARBA00022771"/>
    </source>
</evidence>
<evidence type="ECO:0000259" key="4">
    <source>
        <dbReference type="Pfam" id="PF00097"/>
    </source>
</evidence>
<dbReference type="InterPro" id="IPR013083">
    <property type="entry name" value="Znf_RING/FYVE/PHD"/>
</dbReference>
<accession>A0ABD1S583</accession>
<keyword evidence="2" id="KW-0863">Zinc-finger</keyword>